<evidence type="ECO:0000313" key="4">
    <source>
        <dbReference type="EMBL" id="MBM7573697.1"/>
    </source>
</evidence>
<keyword evidence="2 4" id="KW-0378">Hydrolase</keyword>
<evidence type="ECO:0000256" key="1">
    <source>
        <dbReference type="ARBA" id="ARBA00006336"/>
    </source>
</evidence>
<dbReference type="SUPFAM" id="SSF52499">
    <property type="entry name" value="Isochorismatase-like hydrolases"/>
    <property type="match status" value="1"/>
</dbReference>
<dbReference type="RefSeq" id="WP_204502329.1">
    <property type="nucleotide sequence ID" value="NZ_JAFBDR010000044.1"/>
</dbReference>
<dbReference type="CDD" id="cd00431">
    <property type="entry name" value="cysteine_hydrolases"/>
    <property type="match status" value="1"/>
</dbReference>
<dbReference type="Gene3D" id="3.40.50.850">
    <property type="entry name" value="Isochorismatase-like"/>
    <property type="match status" value="1"/>
</dbReference>
<dbReference type="EMBL" id="JAFBDR010000044">
    <property type="protein sequence ID" value="MBM7573697.1"/>
    <property type="molecule type" value="Genomic_DNA"/>
</dbReference>
<dbReference type="InterPro" id="IPR050272">
    <property type="entry name" value="Isochorismatase-like_hydrls"/>
</dbReference>
<dbReference type="Proteomes" id="UP001296943">
    <property type="component" value="Unassembled WGS sequence"/>
</dbReference>
<dbReference type="PANTHER" id="PTHR43540">
    <property type="entry name" value="PEROXYUREIDOACRYLATE/UREIDOACRYLATE AMIDOHYDROLASE-RELATED"/>
    <property type="match status" value="1"/>
</dbReference>
<name>A0ABS2N6B7_9BACI</name>
<proteinExistence type="inferred from homology"/>
<comment type="similarity">
    <text evidence="1">Belongs to the isochorismatase family.</text>
</comment>
<dbReference type="Pfam" id="PF00857">
    <property type="entry name" value="Isochorismatase"/>
    <property type="match status" value="1"/>
</dbReference>
<evidence type="ECO:0000313" key="5">
    <source>
        <dbReference type="Proteomes" id="UP001296943"/>
    </source>
</evidence>
<evidence type="ECO:0000259" key="3">
    <source>
        <dbReference type="Pfam" id="PF00857"/>
    </source>
</evidence>
<gene>
    <name evidence="4" type="ORF">JOC48_004283</name>
</gene>
<organism evidence="4 5">
    <name type="scientific">Aquibacillus albus</name>
    <dbReference type="NCBI Taxonomy" id="1168171"/>
    <lineage>
        <taxon>Bacteria</taxon>
        <taxon>Bacillati</taxon>
        <taxon>Bacillota</taxon>
        <taxon>Bacilli</taxon>
        <taxon>Bacillales</taxon>
        <taxon>Bacillaceae</taxon>
        <taxon>Aquibacillus</taxon>
    </lineage>
</organism>
<sequence length="216" mass="23770">MPIQYDIDRKRTALIVVDMQNFFCIPSADGFVEDSQNIISTLQKLITTFREASMPVIYLRRGVRGDGSDTGRMKDISPQVDERIKYGSWNVQIIPELEPQTGDIIIDKGFFGGFTGTDLDTVLRAHDINTVVISGTLTNICCDTTARQAVEKEYKVIFLSDGTAAGAKPDLGWGYVSADVHHRVTLTTLASTFCQVSPTQVVIDAIKNKMDTSITG</sequence>
<feature type="domain" description="Isochorismatase-like" evidence="3">
    <location>
        <begin position="12"/>
        <end position="167"/>
    </location>
</feature>
<protein>
    <submittedName>
        <fullName evidence="4">Ureidoacrylate peracid hydrolase</fullName>
        <ecNumber evidence="4">3.5.1.110</ecNumber>
    </submittedName>
</protein>
<dbReference type="PANTHER" id="PTHR43540:SF6">
    <property type="entry name" value="ISOCHORISMATASE-LIKE DOMAIN-CONTAINING PROTEIN"/>
    <property type="match status" value="1"/>
</dbReference>
<dbReference type="EC" id="3.5.1.110" evidence="4"/>
<dbReference type="InterPro" id="IPR000868">
    <property type="entry name" value="Isochorismatase-like_dom"/>
</dbReference>
<accession>A0ABS2N6B7</accession>
<evidence type="ECO:0000256" key="2">
    <source>
        <dbReference type="ARBA" id="ARBA00022801"/>
    </source>
</evidence>
<comment type="caution">
    <text evidence="4">The sequence shown here is derived from an EMBL/GenBank/DDBJ whole genome shotgun (WGS) entry which is preliminary data.</text>
</comment>
<dbReference type="GO" id="GO:0016787">
    <property type="term" value="F:hydrolase activity"/>
    <property type="evidence" value="ECO:0007669"/>
    <property type="project" value="UniProtKB-KW"/>
</dbReference>
<reference evidence="4 5" key="1">
    <citation type="submission" date="2021-01" db="EMBL/GenBank/DDBJ databases">
        <title>Genomic Encyclopedia of Type Strains, Phase IV (KMG-IV): sequencing the most valuable type-strain genomes for metagenomic binning, comparative biology and taxonomic classification.</title>
        <authorList>
            <person name="Goeker M."/>
        </authorList>
    </citation>
    <scope>NUCLEOTIDE SEQUENCE [LARGE SCALE GENOMIC DNA]</scope>
    <source>
        <strain evidence="4 5">DSM 23711</strain>
    </source>
</reference>
<dbReference type="InterPro" id="IPR036380">
    <property type="entry name" value="Isochorismatase-like_sf"/>
</dbReference>
<keyword evidence="5" id="KW-1185">Reference proteome</keyword>